<evidence type="ECO:0000313" key="2">
    <source>
        <dbReference type="Proteomes" id="UP001286313"/>
    </source>
</evidence>
<name>A0AAE1BJD4_PETCI</name>
<feature type="non-terminal residue" evidence="1">
    <location>
        <position position="19"/>
    </location>
</feature>
<evidence type="ECO:0000313" key="1">
    <source>
        <dbReference type="EMBL" id="KAK3851483.1"/>
    </source>
</evidence>
<proteinExistence type="predicted"/>
<keyword evidence="2" id="KW-1185">Reference proteome</keyword>
<dbReference type="AlphaFoldDB" id="A0AAE1BJD4"/>
<organism evidence="1 2">
    <name type="scientific">Petrolisthes cinctipes</name>
    <name type="common">Flat porcelain crab</name>
    <dbReference type="NCBI Taxonomy" id="88211"/>
    <lineage>
        <taxon>Eukaryota</taxon>
        <taxon>Metazoa</taxon>
        <taxon>Ecdysozoa</taxon>
        <taxon>Arthropoda</taxon>
        <taxon>Crustacea</taxon>
        <taxon>Multicrustacea</taxon>
        <taxon>Malacostraca</taxon>
        <taxon>Eumalacostraca</taxon>
        <taxon>Eucarida</taxon>
        <taxon>Decapoda</taxon>
        <taxon>Pleocyemata</taxon>
        <taxon>Anomura</taxon>
        <taxon>Galatheoidea</taxon>
        <taxon>Porcellanidae</taxon>
        <taxon>Petrolisthes</taxon>
    </lineage>
</organism>
<reference evidence="1" key="1">
    <citation type="submission" date="2023-10" db="EMBL/GenBank/DDBJ databases">
        <title>Genome assemblies of two species of porcelain crab, Petrolisthes cinctipes and Petrolisthes manimaculis (Anomura: Porcellanidae).</title>
        <authorList>
            <person name="Angst P."/>
        </authorList>
    </citation>
    <scope>NUCLEOTIDE SEQUENCE</scope>
    <source>
        <strain evidence="1">PB745_01</strain>
        <tissue evidence="1">Gill</tissue>
    </source>
</reference>
<dbReference type="Proteomes" id="UP001286313">
    <property type="component" value="Unassembled WGS sequence"/>
</dbReference>
<protein>
    <submittedName>
        <fullName evidence="1">Uncharacterized protein</fullName>
    </submittedName>
</protein>
<dbReference type="EMBL" id="JAWQEG010007878">
    <property type="protein sequence ID" value="KAK3851483.1"/>
    <property type="molecule type" value="Genomic_DNA"/>
</dbReference>
<accession>A0AAE1BJD4</accession>
<comment type="caution">
    <text evidence="1">The sequence shown here is derived from an EMBL/GenBank/DDBJ whole genome shotgun (WGS) entry which is preliminary data.</text>
</comment>
<gene>
    <name evidence="1" type="ORF">Pcinc_041874</name>
</gene>
<sequence length="19" mass="2239">QELYSEEVNTYNTTVYSAQ</sequence>